<dbReference type="STRING" id="573065.Astex_2055"/>
<sequence length="153" mass="17270">MHPDMRILGRSALDRRLQAVDVDAFKVPGSWARAIREVLGMTTRQMAQRLGVSQPRVVAMEKAEENKSITLESLERAARALDCELVYAFVPRQPLEQMVQEHALNAAARKLKPTSHTMALEAQSLPSRMHQEQIQRLAAEMIAKGDNTIWEVE</sequence>
<protein>
    <submittedName>
        <fullName evidence="2">Mobile mystery protein A</fullName>
    </submittedName>
</protein>
<dbReference type="InterPro" id="IPR010982">
    <property type="entry name" value="Lambda_DNA-bd_dom_sf"/>
</dbReference>
<dbReference type="GO" id="GO:0003677">
    <property type="term" value="F:DNA binding"/>
    <property type="evidence" value="ECO:0007669"/>
    <property type="project" value="InterPro"/>
</dbReference>
<evidence type="ECO:0000313" key="3">
    <source>
        <dbReference type="Proteomes" id="UP000001492"/>
    </source>
</evidence>
<reference evidence="3" key="1">
    <citation type="submission" date="2010-12" db="EMBL/GenBank/DDBJ databases">
        <title>Complete sequence of chromosome 1 of Asticcacaulis excentricus CB 48.</title>
        <authorList>
            <consortium name="US DOE Joint Genome Institute"/>
            <person name="Lucas S."/>
            <person name="Copeland A."/>
            <person name="Lapidus A."/>
            <person name="Cheng J.-F."/>
            <person name="Bruce D."/>
            <person name="Goodwin L."/>
            <person name="Pitluck S."/>
            <person name="Teshima H."/>
            <person name="Davenport K."/>
            <person name="Detter J.C."/>
            <person name="Han C."/>
            <person name="Tapia R."/>
            <person name="Land M."/>
            <person name="Hauser L."/>
            <person name="Jeffries C."/>
            <person name="Kyrpides N."/>
            <person name="Ivanova N."/>
            <person name="Ovchinnikova G."/>
            <person name="Brun Y.V."/>
            <person name="Woyke T."/>
        </authorList>
    </citation>
    <scope>NUCLEOTIDE SEQUENCE [LARGE SCALE GENOMIC DNA]</scope>
    <source>
        <strain evidence="3">ATCC 15261 / DSM 4724 / KCTC 12464 / NCIMB 9791 / VKM B-1370 / CB 48</strain>
    </source>
</reference>
<dbReference type="InterPro" id="IPR001387">
    <property type="entry name" value="Cro/C1-type_HTH"/>
</dbReference>
<dbReference type="HOGENOM" id="CLU_123886_0_0_5"/>
<evidence type="ECO:0000259" key="1">
    <source>
        <dbReference type="PROSITE" id="PS50943"/>
    </source>
</evidence>
<dbReference type="KEGG" id="aex:Astex_2055"/>
<dbReference type="AlphaFoldDB" id="E8RLH3"/>
<gene>
    <name evidence="2" type="ordered locus">Astex_2055</name>
</gene>
<accession>E8RLH3</accession>
<evidence type="ECO:0000313" key="2">
    <source>
        <dbReference type="EMBL" id="ADU13717.1"/>
    </source>
</evidence>
<organism evidence="2 3">
    <name type="scientific">Asticcacaulis excentricus (strain ATCC 15261 / DSM 4724 / KCTC 12464 / NCIMB 9791 / VKM B-1370 / CB 48)</name>
    <dbReference type="NCBI Taxonomy" id="573065"/>
    <lineage>
        <taxon>Bacteria</taxon>
        <taxon>Pseudomonadati</taxon>
        <taxon>Pseudomonadota</taxon>
        <taxon>Alphaproteobacteria</taxon>
        <taxon>Caulobacterales</taxon>
        <taxon>Caulobacteraceae</taxon>
        <taxon>Asticcacaulis</taxon>
    </lineage>
</organism>
<dbReference type="SUPFAM" id="SSF47413">
    <property type="entry name" value="lambda repressor-like DNA-binding domains"/>
    <property type="match status" value="1"/>
</dbReference>
<dbReference type="eggNOG" id="COG3655">
    <property type="taxonomic scope" value="Bacteria"/>
</dbReference>
<dbReference type="Pfam" id="PF01381">
    <property type="entry name" value="HTH_3"/>
    <property type="match status" value="1"/>
</dbReference>
<name>E8RLH3_ASTEC</name>
<dbReference type="OrthoDB" id="9785949at2"/>
<dbReference type="CDD" id="cd00093">
    <property type="entry name" value="HTH_XRE"/>
    <property type="match status" value="1"/>
</dbReference>
<proteinExistence type="predicted"/>
<dbReference type="SMART" id="SM00530">
    <property type="entry name" value="HTH_XRE"/>
    <property type="match status" value="1"/>
</dbReference>
<dbReference type="Proteomes" id="UP000001492">
    <property type="component" value="Chromosome 1"/>
</dbReference>
<dbReference type="RefSeq" id="WP_013479545.1">
    <property type="nucleotide sequence ID" value="NC_014816.1"/>
</dbReference>
<dbReference type="PROSITE" id="PS50943">
    <property type="entry name" value="HTH_CROC1"/>
    <property type="match status" value="1"/>
</dbReference>
<dbReference type="EMBL" id="CP002395">
    <property type="protein sequence ID" value="ADU13717.1"/>
    <property type="molecule type" value="Genomic_DNA"/>
</dbReference>
<dbReference type="NCBIfam" id="TIGR02612">
    <property type="entry name" value="mob_myst_A"/>
    <property type="match status" value="1"/>
</dbReference>
<feature type="domain" description="HTH cro/C1-type" evidence="1">
    <location>
        <begin position="33"/>
        <end position="88"/>
    </location>
</feature>
<dbReference type="Gene3D" id="1.10.260.40">
    <property type="entry name" value="lambda repressor-like DNA-binding domains"/>
    <property type="match status" value="1"/>
</dbReference>
<dbReference type="InterPro" id="IPR013435">
    <property type="entry name" value="Mobile_mystery_prot_A"/>
</dbReference>
<keyword evidence="3" id="KW-1185">Reference proteome</keyword>